<dbReference type="Proteomes" id="UP000600588">
    <property type="component" value="Unassembled WGS sequence"/>
</dbReference>
<dbReference type="GO" id="GO:0009055">
    <property type="term" value="F:electron transfer activity"/>
    <property type="evidence" value="ECO:0007669"/>
    <property type="project" value="InterPro"/>
</dbReference>
<organism evidence="3 4">
    <name type="scientific">Aestuariibaculum sediminum</name>
    <dbReference type="NCBI Taxonomy" id="2770637"/>
    <lineage>
        <taxon>Bacteria</taxon>
        <taxon>Pseudomonadati</taxon>
        <taxon>Bacteroidota</taxon>
        <taxon>Flavobacteriia</taxon>
        <taxon>Flavobacteriales</taxon>
        <taxon>Flavobacteriaceae</taxon>
    </lineage>
</organism>
<reference evidence="3 4" key="1">
    <citation type="submission" date="2020-09" db="EMBL/GenBank/DDBJ databases">
        <title>TT11 complete genome.</title>
        <authorList>
            <person name="Wu Z."/>
        </authorList>
    </citation>
    <scope>NUCLEOTIDE SEQUENCE [LARGE SCALE GENOMIC DNA]</scope>
    <source>
        <strain evidence="3 4">TT11</strain>
    </source>
</reference>
<accession>A0A8J6QAU3</accession>
<dbReference type="AlphaFoldDB" id="A0A8J6QAU3"/>
<dbReference type="Gene3D" id="1.10.760.10">
    <property type="entry name" value="Cytochrome c-like domain"/>
    <property type="match status" value="1"/>
</dbReference>
<evidence type="ECO:0000313" key="4">
    <source>
        <dbReference type="Proteomes" id="UP000600588"/>
    </source>
</evidence>
<dbReference type="SUPFAM" id="SSF46626">
    <property type="entry name" value="Cytochrome c"/>
    <property type="match status" value="1"/>
</dbReference>
<dbReference type="EMBL" id="JACVXB010000003">
    <property type="protein sequence ID" value="MBD0832296.1"/>
    <property type="molecule type" value="Genomic_DNA"/>
</dbReference>
<gene>
    <name evidence="3" type="ORF">ICJ83_09135</name>
</gene>
<dbReference type="InterPro" id="IPR036909">
    <property type="entry name" value="Cyt_c-like_dom_sf"/>
</dbReference>
<dbReference type="RefSeq" id="WP_188230081.1">
    <property type="nucleotide sequence ID" value="NZ_JACVXB010000003.1"/>
</dbReference>
<proteinExistence type="predicted"/>
<feature type="chain" id="PRO_5035151298" description="Cytochrome c domain-containing protein" evidence="2">
    <location>
        <begin position="25"/>
        <end position="123"/>
    </location>
</feature>
<dbReference type="GO" id="GO:0020037">
    <property type="term" value="F:heme binding"/>
    <property type="evidence" value="ECO:0007669"/>
    <property type="project" value="InterPro"/>
</dbReference>
<evidence type="ECO:0000313" key="3">
    <source>
        <dbReference type="EMBL" id="MBD0832296.1"/>
    </source>
</evidence>
<protein>
    <recommendedName>
        <fullName evidence="5">Cytochrome c domain-containing protein</fullName>
    </recommendedName>
</protein>
<comment type="caution">
    <text evidence="3">The sequence shown here is derived from an EMBL/GenBank/DDBJ whole genome shotgun (WGS) entry which is preliminary data.</text>
</comment>
<feature type="signal peptide" evidence="2">
    <location>
        <begin position="1"/>
        <end position="24"/>
    </location>
</feature>
<evidence type="ECO:0008006" key="5">
    <source>
        <dbReference type="Google" id="ProtNLM"/>
    </source>
</evidence>
<feature type="region of interest" description="Disordered" evidence="1">
    <location>
        <begin position="21"/>
        <end position="41"/>
    </location>
</feature>
<evidence type="ECO:0000256" key="2">
    <source>
        <dbReference type="SAM" id="SignalP"/>
    </source>
</evidence>
<name>A0A8J6QAU3_9FLAO</name>
<keyword evidence="2" id="KW-0732">Signal</keyword>
<sequence length="123" mass="13507">MNFKTLFYSLILTLFMFNCSSSSDDDTTSQPDPTPDPEPTEKITYEANIKSIMSSNCISCHGSTPSNNAPMSLTTYTQVKNYIDGIIDRINRTGAGKMPPSGTLSTNSKNLIQQWKDGGLLEN</sequence>
<evidence type="ECO:0000256" key="1">
    <source>
        <dbReference type="SAM" id="MobiDB-lite"/>
    </source>
</evidence>
<keyword evidence="4" id="KW-1185">Reference proteome</keyword>